<name>A0ABR6GY14_9BURK</name>
<feature type="compositionally biased region" description="Pro residues" evidence="1">
    <location>
        <begin position="620"/>
        <end position="639"/>
    </location>
</feature>
<dbReference type="RefSeq" id="WP_088453987.1">
    <property type="nucleotide sequence ID" value="NZ_JACHXO010000010.1"/>
</dbReference>
<feature type="compositionally biased region" description="Basic and acidic residues" evidence="1">
    <location>
        <begin position="536"/>
        <end position="566"/>
    </location>
</feature>
<feature type="region of interest" description="Disordered" evidence="1">
    <location>
        <begin position="14"/>
        <end position="40"/>
    </location>
</feature>
<feature type="region of interest" description="Disordered" evidence="1">
    <location>
        <begin position="426"/>
        <end position="684"/>
    </location>
</feature>
<proteinExistence type="predicted"/>
<evidence type="ECO:0008006" key="4">
    <source>
        <dbReference type="Google" id="ProtNLM"/>
    </source>
</evidence>
<accession>A0ABR6GY14</accession>
<feature type="compositionally biased region" description="Basic and acidic residues" evidence="1">
    <location>
        <begin position="486"/>
        <end position="504"/>
    </location>
</feature>
<protein>
    <recommendedName>
        <fullName evidence="4">FecR protein domain-containing protein</fullName>
    </recommendedName>
</protein>
<comment type="caution">
    <text evidence="2">The sequence shown here is derived from an EMBL/GenBank/DDBJ whole genome shotgun (WGS) entry which is preliminary data.</text>
</comment>
<feature type="compositionally biased region" description="Basic and acidic residues" evidence="1">
    <location>
        <begin position="672"/>
        <end position="684"/>
    </location>
</feature>
<dbReference type="Proteomes" id="UP000574369">
    <property type="component" value="Unassembled WGS sequence"/>
</dbReference>
<reference evidence="2 3" key="1">
    <citation type="submission" date="2020-08" db="EMBL/GenBank/DDBJ databases">
        <title>Genomic Encyclopedia of Type Strains, Phase III (KMG-III): the genomes of soil and plant-associated and newly described type strains.</title>
        <authorList>
            <person name="Whitman W."/>
        </authorList>
    </citation>
    <scope>NUCLEOTIDE SEQUENCE [LARGE SCALE GENOMIC DNA]</scope>
    <source>
        <strain evidence="2 3">CECT 7247</strain>
    </source>
</reference>
<sequence length="684" mass="76603">MTVLSFSSRLSQTRQAAAVPDGGLRGPSPSGARSGVGPAATGWTRPLTGLCATAVAAMLALTTGCTALAEPPEQGRQSVQGIQGDVPTRAGRVAEVSSGVWIYDPDGREWLQLQRNQSVGEGDRIRTDERAGVTLTIGSSTLWVDERSEIEFNALAEQRVSVQIVRGGAGVRLRSPQAADEWTFQTLEGRVSFEREGLYRVSQLDRGTQTQAWQGKLRFDSRAMDVPPVFIATNEQAEFWWDNGPRTERQPLQRDAFAQILLTDERAAIALPVPANVVSPEMTGVEELSRYGTWQQSPEYGQVWVPTTVIVDDWAPYRYGRWVWSSRWGYTWVDDMPWGFAPFHYGRWAYWGNRWCWVPGPYEPRPAYAPAVVGWVGGAGLSINVWSGGRRPPPPRYGAWVPLAPREAYYPPGRYSNDYWRRVNPRIEPGRVPRPNDPVPPFRYEREHGGLFNPSRPVTRPLPVVEPRTPMRSGPDRPGGVAGGRPDGRNDNRNDGRWDGRPDGRPGGTPPGQVRPIAVPAPAPNGVRPFTGVPDNAREERSPRDERWQPQRRDDGNEPGRRDDGRFGVPVQNRPEPRNDMPRYEPPRSEPWRGDARGQPIREPIRENREPPRMEAPRPVMAPPQPQMQPPPQMQPQPQAPRVEPPRRENGVRPVAVPPQAAQPARPAAEPMRQRGEERRQSER</sequence>
<feature type="compositionally biased region" description="Basic and acidic residues" evidence="1">
    <location>
        <begin position="603"/>
        <end position="616"/>
    </location>
</feature>
<feature type="compositionally biased region" description="Low complexity" evidence="1">
    <location>
        <begin position="652"/>
        <end position="671"/>
    </location>
</feature>
<organism evidence="2 3">
    <name type="scientific">Roseateles terrae</name>
    <dbReference type="NCBI Taxonomy" id="431060"/>
    <lineage>
        <taxon>Bacteria</taxon>
        <taxon>Pseudomonadati</taxon>
        <taxon>Pseudomonadota</taxon>
        <taxon>Betaproteobacteria</taxon>
        <taxon>Burkholderiales</taxon>
        <taxon>Sphaerotilaceae</taxon>
        <taxon>Roseateles</taxon>
    </lineage>
</organism>
<dbReference type="InterPro" id="IPR046535">
    <property type="entry name" value="DUF6600"/>
</dbReference>
<feature type="compositionally biased region" description="Basic and acidic residues" evidence="1">
    <location>
        <begin position="575"/>
        <end position="596"/>
    </location>
</feature>
<evidence type="ECO:0000313" key="2">
    <source>
        <dbReference type="EMBL" id="MBB3197001.1"/>
    </source>
</evidence>
<dbReference type="Pfam" id="PF20245">
    <property type="entry name" value="DUF6600"/>
    <property type="match status" value="1"/>
</dbReference>
<evidence type="ECO:0000256" key="1">
    <source>
        <dbReference type="SAM" id="MobiDB-lite"/>
    </source>
</evidence>
<evidence type="ECO:0000313" key="3">
    <source>
        <dbReference type="Proteomes" id="UP000574369"/>
    </source>
</evidence>
<gene>
    <name evidence="2" type="ORF">FHS28_004426</name>
</gene>
<keyword evidence="3" id="KW-1185">Reference proteome</keyword>
<dbReference type="EMBL" id="JACHXO010000010">
    <property type="protein sequence ID" value="MBB3197001.1"/>
    <property type="molecule type" value="Genomic_DNA"/>
</dbReference>